<dbReference type="Proteomes" id="UP000193240">
    <property type="component" value="Unassembled WGS sequence"/>
</dbReference>
<dbReference type="PANTHER" id="PTHR33112">
    <property type="entry name" value="DOMAIN PROTEIN, PUTATIVE-RELATED"/>
    <property type="match status" value="1"/>
</dbReference>
<protein>
    <recommendedName>
        <fullName evidence="3">Heterokaryon incompatibility domain-containing protein</fullName>
    </recommendedName>
</protein>
<keyword evidence="2" id="KW-1185">Reference proteome</keyword>
<accession>A0A1Y2LIA1</accession>
<dbReference type="InParanoid" id="A0A1Y2LIA1"/>
<evidence type="ECO:0008006" key="3">
    <source>
        <dbReference type="Google" id="ProtNLM"/>
    </source>
</evidence>
<proteinExistence type="predicted"/>
<gene>
    <name evidence="1" type="ORF">B5807_11490</name>
</gene>
<name>A0A1Y2LIA1_EPING</name>
<reference evidence="1 2" key="1">
    <citation type="journal article" date="2017" name="Genome Announc.">
        <title>Genome sequence of the saprophytic ascomycete Epicoccum nigrum ICMP 19927 strain isolated from New Zealand.</title>
        <authorList>
            <person name="Fokin M."/>
            <person name="Fleetwood D."/>
            <person name="Weir B.S."/>
            <person name="Villas-Boas S.G."/>
        </authorList>
    </citation>
    <scope>NUCLEOTIDE SEQUENCE [LARGE SCALE GENOMIC DNA]</scope>
    <source>
        <strain evidence="1 2">ICMP 19927</strain>
    </source>
</reference>
<dbReference type="EMBL" id="KZ107862">
    <property type="protein sequence ID" value="OSS43704.1"/>
    <property type="molecule type" value="Genomic_DNA"/>
</dbReference>
<organism evidence="1 2">
    <name type="scientific">Epicoccum nigrum</name>
    <name type="common">Soil fungus</name>
    <name type="synonym">Epicoccum purpurascens</name>
    <dbReference type="NCBI Taxonomy" id="105696"/>
    <lineage>
        <taxon>Eukaryota</taxon>
        <taxon>Fungi</taxon>
        <taxon>Dikarya</taxon>
        <taxon>Ascomycota</taxon>
        <taxon>Pezizomycotina</taxon>
        <taxon>Dothideomycetes</taxon>
        <taxon>Pleosporomycetidae</taxon>
        <taxon>Pleosporales</taxon>
        <taxon>Pleosporineae</taxon>
        <taxon>Didymellaceae</taxon>
        <taxon>Epicoccum</taxon>
    </lineage>
</organism>
<dbReference type="STRING" id="105696.A0A1Y2LIA1"/>
<evidence type="ECO:0000313" key="1">
    <source>
        <dbReference type="EMBL" id="OSS43704.1"/>
    </source>
</evidence>
<dbReference type="PANTHER" id="PTHR33112:SF13">
    <property type="entry name" value="HETEROKARYON INCOMPATIBILITY DOMAIN-CONTAINING PROTEIN"/>
    <property type="match status" value="1"/>
</dbReference>
<evidence type="ECO:0000313" key="2">
    <source>
        <dbReference type="Proteomes" id="UP000193240"/>
    </source>
</evidence>
<sequence length="348" mass="39561">MADIYENAFVTIAATCAANGDDGLRPFRDRFKALRLGSSGFFVRECIEDDSRTYGTSIKKHWPLISRGWAFQEGKLAPRTLRFSCHGVIWDCRTTRVEEEKQRFGSNLDDDTIDLLPFFSFENSTSDPEKAWQNTVNQYSKLDLTYRTDTLPAIAALAQRMARLRRNDTYLAGMWRSTLLSDIRWRTLGLRKTLERPRQESALPTWSWATKQGVSYNNDQHPLHCVEILSLDYTLVGPAEIGAIEDAILTIRGPTLPLQVHVSSSRDGFEFHISLSMTYWLKPKIMFAPDYGDSPEFYLNGNTPFLALIIGSDGSELEGLILRQIGVYTNALAGFVCMIGVWKRDQDY</sequence>
<dbReference type="AlphaFoldDB" id="A0A1Y2LIA1"/>